<dbReference type="InterPro" id="IPR052194">
    <property type="entry name" value="MESH1"/>
</dbReference>
<evidence type="ECO:0008006" key="3">
    <source>
        <dbReference type="Google" id="ProtNLM"/>
    </source>
</evidence>
<comment type="caution">
    <text evidence="1">The sequence shown here is derived from an EMBL/GenBank/DDBJ whole genome shotgun (WGS) entry which is preliminary data.</text>
</comment>
<dbReference type="Gene3D" id="1.10.3210.10">
    <property type="entry name" value="Hypothetical protein af1432"/>
    <property type="match status" value="1"/>
</dbReference>
<dbReference type="Proteomes" id="UP000004259">
    <property type="component" value="Unassembled WGS sequence"/>
</dbReference>
<dbReference type="RefSeq" id="WP_002848365.1">
    <property type="nucleotide sequence ID" value="NZ_ADKM02000062.1"/>
</dbReference>
<dbReference type="AlphaFoldDB" id="E9SB22"/>
<evidence type="ECO:0000313" key="1">
    <source>
        <dbReference type="EMBL" id="EGC03603.1"/>
    </source>
</evidence>
<dbReference type="STRING" id="246199.CUS_8135"/>
<accession>E9SB22</accession>
<dbReference type="SUPFAM" id="SSF109604">
    <property type="entry name" value="HD-domain/PDEase-like"/>
    <property type="match status" value="1"/>
</dbReference>
<gene>
    <name evidence="1" type="ORF">CUS_8135</name>
</gene>
<dbReference type="EMBL" id="ADKM02000062">
    <property type="protein sequence ID" value="EGC03603.1"/>
    <property type="molecule type" value="Genomic_DNA"/>
</dbReference>
<dbReference type="OrthoDB" id="9781544at2"/>
<proteinExistence type="predicted"/>
<dbReference type="PANTHER" id="PTHR46246:SF1">
    <property type="entry name" value="GUANOSINE-3',5'-BIS(DIPHOSPHATE) 3'-PYROPHOSPHOHYDROLASE MESH1"/>
    <property type="match status" value="1"/>
</dbReference>
<name>E9SB22_RUMAL</name>
<evidence type="ECO:0000313" key="2">
    <source>
        <dbReference type="Proteomes" id="UP000004259"/>
    </source>
</evidence>
<dbReference type="eggNOG" id="COG0317">
    <property type="taxonomic scope" value="Bacteria"/>
</dbReference>
<dbReference type="PANTHER" id="PTHR46246">
    <property type="entry name" value="GUANOSINE-3',5'-BIS(DIPHOSPHATE) 3'-PYROPHOSPHOHYDROLASE MESH1"/>
    <property type="match status" value="1"/>
</dbReference>
<protein>
    <recommendedName>
        <fullName evidence="3">HD domain protein</fullName>
    </recommendedName>
</protein>
<keyword evidence="2" id="KW-1185">Reference proteome</keyword>
<sequence>MIYTDLTRRAMTIMYKAHKEQLDKSGVPYVFHPWHVAEQMVTEESCAAALLHDVIEDTDITADDLRKAGITERVIEAVKLLTHDDDEPYLDYVARIKCDPIARAVKLADLAHNSDVTRFTRPLTDKDRARLEKYAKAKEILNDIKET</sequence>
<organism evidence="1 2">
    <name type="scientific">Ruminococcus albus 8</name>
    <dbReference type="NCBI Taxonomy" id="246199"/>
    <lineage>
        <taxon>Bacteria</taxon>
        <taxon>Bacillati</taxon>
        <taxon>Bacillota</taxon>
        <taxon>Clostridia</taxon>
        <taxon>Eubacteriales</taxon>
        <taxon>Oscillospiraceae</taxon>
        <taxon>Ruminococcus</taxon>
    </lineage>
</organism>
<dbReference type="GO" id="GO:0008893">
    <property type="term" value="F:guanosine-3',5'-bis(diphosphate) 3'-diphosphatase activity"/>
    <property type="evidence" value="ECO:0007669"/>
    <property type="project" value="TreeGrafter"/>
</dbReference>
<reference evidence="1 2" key="1">
    <citation type="submission" date="2011-02" db="EMBL/GenBank/DDBJ databases">
        <authorList>
            <person name="Nelson K.E."/>
            <person name="Sutton G."/>
            <person name="Torralba M."/>
            <person name="Durkin S."/>
            <person name="Harkins D."/>
            <person name="Montgomery R."/>
            <person name="Ziemer C."/>
            <person name="Klaassens E."/>
            <person name="Ocuiv P."/>
            <person name="Morrison M."/>
        </authorList>
    </citation>
    <scope>NUCLEOTIDE SEQUENCE [LARGE SCALE GENOMIC DNA]</scope>
    <source>
        <strain evidence="1 2">8</strain>
    </source>
</reference>